<sequence length="290" mass="30963">MTTDTVQSSTVCSSTTPNHATSSNGFTGDYPTPHQNHHTHGPNPIVWDHLANSELGYELAASSAWGANPATLAEQYHRLWDQHHNSSLHHHHHSHSHFQPEAILPPLGPNPADFWTSSAAVAAAAAAANSASAVGGGLSGNSAASLAATPGGGASSSPASNLNSGSGLSLSGRDVTTTPTAKSRRARTRAAKKRRRVATAAQRRAANIRERRRMFNLNEAFDKLRTKVPTFAYEKRLSRIETLRLAITYISFMDELVRSTGDVGSSNGPRSPGLAGLRNHPYIYSSLHHC</sequence>
<dbReference type="STRING" id="6832.A0A553PCY5"/>
<evidence type="ECO:0000259" key="6">
    <source>
        <dbReference type="PROSITE" id="PS50888"/>
    </source>
</evidence>
<dbReference type="GO" id="GO:0046983">
    <property type="term" value="F:protein dimerization activity"/>
    <property type="evidence" value="ECO:0007669"/>
    <property type="project" value="InterPro"/>
</dbReference>
<gene>
    <name evidence="7" type="ORF">TCAL_15565</name>
</gene>
<keyword evidence="1" id="KW-0805">Transcription regulation</keyword>
<dbReference type="EMBL" id="VCGU01000005">
    <property type="protein sequence ID" value="TRY75520.1"/>
    <property type="molecule type" value="Genomic_DNA"/>
</dbReference>
<dbReference type="AlphaFoldDB" id="A0A553PCY5"/>
<protein>
    <recommendedName>
        <fullName evidence="6">BHLH domain-containing protein</fullName>
    </recommendedName>
</protein>
<evidence type="ECO:0000256" key="5">
    <source>
        <dbReference type="SAM" id="MobiDB-lite"/>
    </source>
</evidence>
<dbReference type="InterPro" id="IPR036638">
    <property type="entry name" value="HLH_DNA-bd_sf"/>
</dbReference>
<dbReference type="Gene3D" id="4.10.280.10">
    <property type="entry name" value="Helix-loop-helix DNA-binding domain"/>
    <property type="match status" value="1"/>
</dbReference>
<dbReference type="GO" id="GO:0000977">
    <property type="term" value="F:RNA polymerase II transcription regulatory region sequence-specific DNA binding"/>
    <property type="evidence" value="ECO:0007669"/>
    <property type="project" value="TreeGrafter"/>
</dbReference>
<feature type="region of interest" description="Disordered" evidence="5">
    <location>
        <begin position="147"/>
        <end position="205"/>
    </location>
</feature>
<evidence type="ECO:0000313" key="7">
    <source>
        <dbReference type="EMBL" id="TRY75520.1"/>
    </source>
</evidence>
<feature type="compositionally biased region" description="Polar residues" evidence="5">
    <location>
        <begin position="17"/>
        <end position="26"/>
    </location>
</feature>
<dbReference type="PROSITE" id="PS50888">
    <property type="entry name" value="BHLH"/>
    <property type="match status" value="1"/>
</dbReference>
<dbReference type="Proteomes" id="UP000318571">
    <property type="component" value="Chromosome 2"/>
</dbReference>
<evidence type="ECO:0000256" key="3">
    <source>
        <dbReference type="ARBA" id="ARBA00023163"/>
    </source>
</evidence>
<feature type="compositionally biased region" description="Low complexity" evidence="5">
    <location>
        <begin position="1"/>
        <end position="16"/>
    </location>
</feature>
<feature type="domain" description="BHLH" evidence="6">
    <location>
        <begin position="201"/>
        <end position="253"/>
    </location>
</feature>
<dbReference type="InterPro" id="IPR011598">
    <property type="entry name" value="bHLH_dom"/>
</dbReference>
<accession>A0A553PCY5</accession>
<keyword evidence="4" id="KW-0539">Nucleus</keyword>
<reference evidence="7 8" key="1">
    <citation type="journal article" date="2018" name="Nat. Ecol. Evol.">
        <title>Genomic signatures of mitonuclear coevolution across populations of Tigriopus californicus.</title>
        <authorList>
            <person name="Barreto F.S."/>
            <person name="Watson E.T."/>
            <person name="Lima T.G."/>
            <person name="Willett C.S."/>
            <person name="Edmands S."/>
            <person name="Li W."/>
            <person name="Burton R.S."/>
        </authorList>
    </citation>
    <scope>NUCLEOTIDE SEQUENCE [LARGE SCALE GENOMIC DNA]</scope>
    <source>
        <strain evidence="7 8">San Diego</strain>
    </source>
</reference>
<feature type="compositionally biased region" description="Basic residues" evidence="5">
    <location>
        <begin position="182"/>
        <end position="197"/>
    </location>
</feature>
<organism evidence="7 8">
    <name type="scientific">Tigriopus californicus</name>
    <name type="common">Marine copepod</name>
    <dbReference type="NCBI Taxonomy" id="6832"/>
    <lineage>
        <taxon>Eukaryota</taxon>
        <taxon>Metazoa</taxon>
        <taxon>Ecdysozoa</taxon>
        <taxon>Arthropoda</taxon>
        <taxon>Crustacea</taxon>
        <taxon>Multicrustacea</taxon>
        <taxon>Hexanauplia</taxon>
        <taxon>Copepoda</taxon>
        <taxon>Harpacticoida</taxon>
        <taxon>Harpacticidae</taxon>
        <taxon>Tigriopus</taxon>
    </lineage>
</organism>
<feature type="compositionally biased region" description="Low complexity" evidence="5">
    <location>
        <begin position="147"/>
        <end position="181"/>
    </location>
</feature>
<evidence type="ECO:0000256" key="2">
    <source>
        <dbReference type="ARBA" id="ARBA00023125"/>
    </source>
</evidence>
<dbReference type="OrthoDB" id="6375462at2759"/>
<feature type="region of interest" description="Disordered" evidence="5">
    <location>
        <begin position="1"/>
        <end position="43"/>
    </location>
</feature>
<comment type="caution">
    <text evidence="7">The sequence shown here is derived from an EMBL/GenBank/DDBJ whole genome shotgun (WGS) entry which is preliminary data.</text>
</comment>
<dbReference type="CDD" id="cd11415">
    <property type="entry name" value="bHLH_TS_FERD3L_NATO3"/>
    <property type="match status" value="1"/>
</dbReference>
<dbReference type="SUPFAM" id="SSF47459">
    <property type="entry name" value="HLH, helix-loop-helix DNA-binding domain"/>
    <property type="match status" value="1"/>
</dbReference>
<dbReference type="SMART" id="SM00353">
    <property type="entry name" value="HLH"/>
    <property type="match status" value="1"/>
</dbReference>
<evidence type="ECO:0000313" key="8">
    <source>
        <dbReference type="Proteomes" id="UP000318571"/>
    </source>
</evidence>
<dbReference type="PANTHER" id="PTHR23349:SF63">
    <property type="entry name" value="FER3-LIKE PROTEIN"/>
    <property type="match status" value="1"/>
</dbReference>
<proteinExistence type="predicted"/>
<evidence type="ECO:0000256" key="1">
    <source>
        <dbReference type="ARBA" id="ARBA00023015"/>
    </source>
</evidence>
<dbReference type="PANTHER" id="PTHR23349">
    <property type="entry name" value="BASIC HELIX-LOOP-HELIX TRANSCRIPTION FACTOR, TWIST"/>
    <property type="match status" value="1"/>
</dbReference>
<dbReference type="Pfam" id="PF00010">
    <property type="entry name" value="HLH"/>
    <property type="match status" value="1"/>
</dbReference>
<keyword evidence="3" id="KW-0804">Transcription</keyword>
<dbReference type="FunFam" id="4.10.280.10:FF:000035">
    <property type="entry name" value="Pancreas-specific transcription factor 1a"/>
    <property type="match status" value="1"/>
</dbReference>
<evidence type="ECO:0000256" key="4">
    <source>
        <dbReference type="ARBA" id="ARBA00023242"/>
    </source>
</evidence>
<dbReference type="GO" id="GO:0032502">
    <property type="term" value="P:developmental process"/>
    <property type="evidence" value="ECO:0007669"/>
    <property type="project" value="TreeGrafter"/>
</dbReference>
<dbReference type="InterPro" id="IPR050283">
    <property type="entry name" value="E-box_TF_Regulators"/>
</dbReference>
<name>A0A553PCY5_TIGCA</name>
<keyword evidence="2" id="KW-0238">DNA-binding</keyword>
<keyword evidence="8" id="KW-1185">Reference proteome</keyword>
<dbReference type="GO" id="GO:0000981">
    <property type="term" value="F:DNA-binding transcription factor activity, RNA polymerase II-specific"/>
    <property type="evidence" value="ECO:0007669"/>
    <property type="project" value="TreeGrafter"/>
</dbReference>